<organism evidence="2 3">
    <name type="scientific">Ewingella americana</name>
    <dbReference type="NCBI Taxonomy" id="41202"/>
    <lineage>
        <taxon>Bacteria</taxon>
        <taxon>Pseudomonadati</taxon>
        <taxon>Pseudomonadota</taxon>
        <taxon>Gammaproteobacteria</taxon>
        <taxon>Enterobacterales</taxon>
        <taxon>Yersiniaceae</taxon>
        <taxon>Ewingella</taxon>
    </lineage>
</organism>
<dbReference type="AlphaFoldDB" id="A0A502GEA0"/>
<dbReference type="EMBL" id="RCZD01000009">
    <property type="protein sequence ID" value="TPG59366.1"/>
    <property type="molecule type" value="Genomic_DNA"/>
</dbReference>
<dbReference type="RefSeq" id="WP_140474033.1">
    <property type="nucleotide sequence ID" value="NZ_RCZD01000009.1"/>
</dbReference>
<keyword evidence="1" id="KW-0472">Membrane</keyword>
<proteinExistence type="predicted"/>
<keyword evidence="3" id="KW-1185">Reference proteome</keyword>
<evidence type="ECO:0000313" key="2">
    <source>
        <dbReference type="EMBL" id="TPG59366.1"/>
    </source>
</evidence>
<evidence type="ECO:0000313" key="3">
    <source>
        <dbReference type="Proteomes" id="UP000317663"/>
    </source>
</evidence>
<evidence type="ECO:0000256" key="1">
    <source>
        <dbReference type="SAM" id="Phobius"/>
    </source>
</evidence>
<comment type="caution">
    <text evidence="2">The sequence shown here is derived from an EMBL/GenBank/DDBJ whole genome shotgun (WGS) entry which is preliminary data.</text>
</comment>
<sequence length="88" mass="9924">MATLVRRVSKVVFFILLLVVVGRCMGDPFYWLSYDFVLKVGHLIYGAGEIGAENIDDTYFYIDLVIAVSVTTAIYLLIVTLIKKIMSK</sequence>
<dbReference type="Proteomes" id="UP000317663">
    <property type="component" value="Unassembled WGS sequence"/>
</dbReference>
<reference evidence="2 3" key="1">
    <citation type="journal article" date="2019" name="Environ. Microbiol.">
        <title>Species interactions and distinct microbial communities in high Arctic permafrost affected cryosols are associated with the CH4 and CO2 gas fluxes.</title>
        <authorList>
            <person name="Altshuler I."/>
            <person name="Hamel J."/>
            <person name="Turney S."/>
            <person name="Magnuson E."/>
            <person name="Levesque R."/>
            <person name="Greer C."/>
            <person name="Whyte L.G."/>
        </authorList>
    </citation>
    <scope>NUCLEOTIDE SEQUENCE [LARGE SCALE GENOMIC DNA]</scope>
    <source>
        <strain evidence="2 3">E4</strain>
    </source>
</reference>
<protein>
    <submittedName>
        <fullName evidence="2">Uncharacterized protein</fullName>
    </submittedName>
</protein>
<keyword evidence="1" id="KW-0812">Transmembrane</keyword>
<name>A0A502GEA0_9GAMM</name>
<feature type="transmembrane region" description="Helical" evidence="1">
    <location>
        <begin position="59"/>
        <end position="82"/>
    </location>
</feature>
<accession>A0A502GEA0</accession>
<dbReference type="OrthoDB" id="6613818at2"/>
<gene>
    <name evidence="2" type="ORF">EAH77_17290</name>
</gene>
<keyword evidence="1" id="KW-1133">Transmembrane helix</keyword>